<evidence type="ECO:0000256" key="2">
    <source>
        <dbReference type="ARBA" id="ARBA00022553"/>
    </source>
</evidence>
<dbReference type="InterPro" id="IPR046849">
    <property type="entry name" value="E2_motif"/>
</dbReference>
<dbReference type="GO" id="GO:0006284">
    <property type="term" value="P:base-excision repair"/>
    <property type="evidence" value="ECO:0007669"/>
    <property type="project" value="UniProtKB-UniRule"/>
</dbReference>
<comment type="caution">
    <text evidence="22">The sequence shown here is derived from an EMBL/GenBank/DDBJ whole genome shotgun (WGS) entry which is preliminary data.</text>
</comment>
<dbReference type="SUPFAM" id="SSF47807">
    <property type="entry name" value="5' to 3' exonuclease, C-terminal subdomain"/>
    <property type="match status" value="1"/>
</dbReference>
<keyword evidence="5 17" id="KW-0479">Metal-binding</keyword>
<keyword evidence="12 17" id="KW-0496">Mitochondrion</keyword>
<feature type="repeat" description="PPR" evidence="18">
    <location>
        <begin position="672"/>
        <end position="702"/>
    </location>
</feature>
<comment type="function">
    <text evidence="16">Structure-specific nuclease with 5'-flap endonuclease and 5'-3' exonuclease activities involved in DNA replication and repair. During DNA replication, cleaves the 5'-overhanging flap structure that is generated by displacement synthesis when DNA polymerase encounters the 5'-end of a downstream Okazaki fragment. It enters the flap from the 5'-end and then tracks to cleave the flap base, leaving a nick for ligation. Also involved in the long patch base excision repair (LP-BER) pathway, by cleaving within the apurinic/apyrimidinic (AP) site-terminated flap. Acts as a genome stabilization factor that prevents flaps from equilibrating into structures that lead to duplications and deletions. Also possesses 5'-3' exonuclease activity on nicked or gapped double-stranded DNA, and exhibits RNase H activity. Also involved in replication and repair of rDNA and in repairing mitochondrial DNA. May be required for cell proliferation.</text>
</comment>
<dbReference type="HAMAP" id="MF_00614">
    <property type="entry name" value="Fen"/>
    <property type="match status" value="1"/>
</dbReference>
<dbReference type="GO" id="GO:0005654">
    <property type="term" value="C:nucleoplasm"/>
    <property type="evidence" value="ECO:0007669"/>
    <property type="project" value="UniProtKB-SubCell"/>
</dbReference>
<dbReference type="Gene3D" id="1.10.150.20">
    <property type="entry name" value="5' to 3' exonuclease, C-terminal subdomain"/>
    <property type="match status" value="1"/>
</dbReference>
<dbReference type="GO" id="GO:0017108">
    <property type="term" value="F:5'-flap endonuclease activity"/>
    <property type="evidence" value="ECO:0007669"/>
    <property type="project" value="UniProtKB-UniRule"/>
</dbReference>
<dbReference type="Pfam" id="PF14432">
    <property type="entry name" value="DYW_deaminase"/>
    <property type="match status" value="1"/>
</dbReference>
<dbReference type="FunFam" id="1.10.150.20:FF:000009">
    <property type="entry name" value="Flap endonuclease 1"/>
    <property type="match status" value="1"/>
</dbReference>
<dbReference type="InterPro" id="IPR008918">
    <property type="entry name" value="HhH2"/>
</dbReference>
<dbReference type="InterPro" id="IPR019974">
    <property type="entry name" value="XPG_CS"/>
</dbReference>
<dbReference type="Pfam" id="PF01535">
    <property type="entry name" value="PPR"/>
    <property type="match status" value="1"/>
</dbReference>
<feature type="domain" description="XPG N-terminal" evidence="21">
    <location>
        <begin position="1"/>
        <end position="108"/>
    </location>
</feature>
<dbReference type="FunFam" id="3.40.50.1010:FF:000015">
    <property type="entry name" value="Flap endonuclease 1"/>
    <property type="match status" value="1"/>
</dbReference>
<dbReference type="InterPro" id="IPR032867">
    <property type="entry name" value="DYW_dom"/>
</dbReference>
<dbReference type="InterPro" id="IPR029060">
    <property type="entry name" value="PIN-like_dom_sf"/>
</dbReference>
<dbReference type="PRINTS" id="PR00853">
    <property type="entry name" value="XPGRADSUPER"/>
</dbReference>
<comment type="cofactor">
    <cofactor evidence="17">
        <name>Mg(2+)</name>
        <dbReference type="ChEBI" id="CHEBI:18420"/>
    </cofactor>
    <text evidence="17">Binds 2 magnesium ions per subunit. They probably participate in the reaction catalyzed by the enzyme. May bind an additional third magnesium ion after substrate binding.</text>
</comment>
<feature type="domain" description="XPG-I" evidence="20">
    <location>
        <begin position="147"/>
        <end position="219"/>
    </location>
</feature>
<dbReference type="GO" id="GO:0000287">
    <property type="term" value="F:magnesium ion binding"/>
    <property type="evidence" value="ECO:0007669"/>
    <property type="project" value="UniProtKB-UniRule"/>
</dbReference>
<evidence type="ECO:0000313" key="23">
    <source>
        <dbReference type="Proteomes" id="UP000796880"/>
    </source>
</evidence>
<feature type="repeat" description="PPR" evidence="18">
    <location>
        <begin position="602"/>
        <end position="636"/>
    </location>
</feature>
<dbReference type="Proteomes" id="UP000796880">
    <property type="component" value="Unassembled WGS sequence"/>
</dbReference>
<proteinExistence type="inferred from homology"/>
<evidence type="ECO:0000259" key="20">
    <source>
        <dbReference type="SMART" id="SM00484"/>
    </source>
</evidence>
<keyword evidence="4 17" id="KW-0540">Nuclease</keyword>
<dbReference type="SMART" id="SM00484">
    <property type="entry name" value="XPGI"/>
    <property type="match status" value="1"/>
</dbReference>
<dbReference type="GO" id="GO:0003677">
    <property type="term" value="F:DNA binding"/>
    <property type="evidence" value="ECO:0007669"/>
    <property type="project" value="UniProtKB-UniRule"/>
</dbReference>
<dbReference type="GO" id="GO:0008270">
    <property type="term" value="F:zinc ion binding"/>
    <property type="evidence" value="ECO:0007669"/>
    <property type="project" value="InterPro"/>
</dbReference>
<dbReference type="EMBL" id="VOIH02000002">
    <property type="protein sequence ID" value="KAF3454753.1"/>
    <property type="molecule type" value="Genomic_DNA"/>
</dbReference>
<keyword evidence="14 17" id="KW-0539">Nucleus</keyword>
<dbReference type="GO" id="GO:0005739">
    <property type="term" value="C:mitochondrion"/>
    <property type="evidence" value="ECO:0007669"/>
    <property type="project" value="UniProtKB-SubCell"/>
</dbReference>
<dbReference type="EC" id="3.1.-.-" evidence="17"/>
<comment type="similarity">
    <text evidence="1">Belongs to the PPR family. PCMP-H subfamily.</text>
</comment>
<dbReference type="GO" id="GO:0009451">
    <property type="term" value="P:RNA modification"/>
    <property type="evidence" value="ECO:0007669"/>
    <property type="project" value="InterPro"/>
</dbReference>
<evidence type="ECO:0000256" key="4">
    <source>
        <dbReference type="ARBA" id="ARBA00022722"/>
    </source>
</evidence>
<accession>A0A8K0HNI3</accession>
<dbReference type="InterPro" id="IPR011990">
    <property type="entry name" value="TPR-like_helical_dom_sf"/>
</dbReference>
<evidence type="ECO:0000256" key="8">
    <source>
        <dbReference type="ARBA" id="ARBA00022763"/>
    </source>
</evidence>
<evidence type="ECO:0000259" key="21">
    <source>
        <dbReference type="SMART" id="SM00485"/>
    </source>
</evidence>
<keyword evidence="11 17" id="KW-0460">Magnesium</keyword>
<feature type="domain" description="5'-3' exonuclease" evidence="19">
    <location>
        <begin position="29"/>
        <end position="306"/>
    </location>
</feature>
<evidence type="ECO:0000256" key="5">
    <source>
        <dbReference type="ARBA" id="ARBA00022723"/>
    </source>
</evidence>
<dbReference type="InterPro" id="IPR002885">
    <property type="entry name" value="PPR_rpt"/>
</dbReference>
<dbReference type="Pfam" id="PF13041">
    <property type="entry name" value="PPR_2"/>
    <property type="match status" value="2"/>
</dbReference>
<evidence type="ECO:0000256" key="17">
    <source>
        <dbReference type="HAMAP-Rule" id="MF_03140"/>
    </source>
</evidence>
<keyword evidence="8 17" id="KW-0227">DNA damage</keyword>
<evidence type="ECO:0000256" key="15">
    <source>
        <dbReference type="ARBA" id="ARBA00034726"/>
    </source>
</evidence>
<dbReference type="InterPro" id="IPR006085">
    <property type="entry name" value="XPG_DNA_repair_N"/>
</dbReference>
<dbReference type="GO" id="GO:0008409">
    <property type="term" value="F:5'-3' exonuclease activity"/>
    <property type="evidence" value="ECO:0007669"/>
    <property type="project" value="UniProtKB-UniRule"/>
</dbReference>
<dbReference type="Pfam" id="PF20430">
    <property type="entry name" value="Eplus_motif"/>
    <property type="match status" value="1"/>
</dbReference>
<evidence type="ECO:0000259" key="19">
    <source>
        <dbReference type="SMART" id="SM00475"/>
    </source>
</evidence>
<dbReference type="NCBIfam" id="TIGR00756">
    <property type="entry name" value="PPR"/>
    <property type="match status" value="3"/>
</dbReference>
<evidence type="ECO:0000256" key="10">
    <source>
        <dbReference type="ARBA" id="ARBA00022839"/>
    </source>
</evidence>
<feature type="repeat" description="PPR" evidence="18">
    <location>
        <begin position="571"/>
        <end position="601"/>
    </location>
</feature>
<dbReference type="InterPro" id="IPR002421">
    <property type="entry name" value="5-3_exonuclease"/>
</dbReference>
<dbReference type="InterPro" id="IPR006084">
    <property type="entry name" value="XPG/Rad2"/>
</dbReference>
<evidence type="ECO:0000256" key="11">
    <source>
        <dbReference type="ARBA" id="ARBA00022842"/>
    </source>
</evidence>
<dbReference type="SMART" id="SM00475">
    <property type="entry name" value="53EXOc"/>
    <property type="match status" value="1"/>
</dbReference>
<name>A0A8K0HNI3_9ROSA</name>
<keyword evidence="10 17" id="KW-0269">Exonuclease</keyword>
<dbReference type="Gene3D" id="3.40.50.1010">
    <property type="entry name" value="5'-nuclease"/>
    <property type="match status" value="1"/>
</dbReference>
<evidence type="ECO:0000256" key="16">
    <source>
        <dbReference type="ARBA" id="ARBA00056033"/>
    </source>
</evidence>
<dbReference type="PANTHER" id="PTHR47926:SF408">
    <property type="entry name" value="DYW DOMAIN-CONTAINING PROTEIN"/>
    <property type="match status" value="1"/>
</dbReference>
<dbReference type="Pfam" id="PF00752">
    <property type="entry name" value="XPG_N"/>
    <property type="match status" value="1"/>
</dbReference>
<evidence type="ECO:0000256" key="7">
    <source>
        <dbReference type="ARBA" id="ARBA00022759"/>
    </source>
</evidence>
<evidence type="ECO:0000256" key="9">
    <source>
        <dbReference type="ARBA" id="ARBA00022801"/>
    </source>
</evidence>
<dbReference type="Gene3D" id="1.25.40.10">
    <property type="entry name" value="Tetratricopeptide repeat domain"/>
    <property type="match status" value="3"/>
</dbReference>
<dbReference type="GO" id="GO:0043137">
    <property type="term" value="P:DNA replication, removal of RNA primer"/>
    <property type="evidence" value="ECO:0007669"/>
    <property type="project" value="UniProtKB-UniRule"/>
</dbReference>
<evidence type="ECO:0000256" key="12">
    <source>
        <dbReference type="ARBA" id="ARBA00023128"/>
    </source>
</evidence>
<dbReference type="InterPro" id="IPR046960">
    <property type="entry name" value="PPR_At4g14850-like_plant"/>
</dbReference>
<dbReference type="FunFam" id="1.25.40.10:FF:001394">
    <property type="entry name" value="Pentatricopeptide repeat-containing protein At3g28660"/>
    <property type="match status" value="1"/>
</dbReference>
<dbReference type="InterPro" id="IPR023426">
    <property type="entry name" value="Flap_endonuc"/>
</dbReference>
<dbReference type="PROSITE" id="PS00842">
    <property type="entry name" value="XPG_2"/>
    <property type="match status" value="1"/>
</dbReference>
<dbReference type="InterPro" id="IPR046848">
    <property type="entry name" value="E_motif"/>
</dbReference>
<evidence type="ECO:0000313" key="22">
    <source>
        <dbReference type="EMBL" id="KAF3454753.1"/>
    </source>
</evidence>
<keyword evidence="7 17" id="KW-0255">Endonuclease</keyword>
<dbReference type="FunFam" id="1.25.40.10:FF:000184">
    <property type="entry name" value="Pentatricopeptide repeat-containing protein, chloroplastic"/>
    <property type="match status" value="1"/>
</dbReference>
<reference evidence="22" key="1">
    <citation type="submission" date="2020-03" db="EMBL/GenBank/DDBJ databases">
        <title>A high-quality chromosome-level genome assembly of a woody plant with both climbing and erect habits, Rhamnella rubrinervis.</title>
        <authorList>
            <person name="Lu Z."/>
            <person name="Yang Y."/>
            <person name="Zhu X."/>
            <person name="Sun Y."/>
        </authorList>
    </citation>
    <scope>NUCLEOTIDE SEQUENCE</scope>
    <source>
        <strain evidence="22">BYM</strain>
        <tissue evidence="22">Leaf</tissue>
    </source>
</reference>
<keyword evidence="9 17" id="KW-0378">Hydrolase</keyword>
<dbReference type="InterPro" id="IPR006086">
    <property type="entry name" value="XPG-I_dom"/>
</dbReference>
<dbReference type="SMART" id="SM00485">
    <property type="entry name" value="XPGN"/>
    <property type="match status" value="1"/>
</dbReference>
<keyword evidence="6" id="KW-0677">Repeat</keyword>
<gene>
    <name evidence="22" type="ORF">FNV43_RR05201</name>
</gene>
<protein>
    <recommendedName>
        <fullName evidence="17">Flap endonuclease 1</fullName>
        <shortName evidence="17">FEN-1</shortName>
        <ecNumber evidence="17">3.1.-.-</ecNumber>
    </recommendedName>
    <alternativeName>
        <fullName evidence="17">Flap structure-specific endonuclease 1</fullName>
    </alternativeName>
</protein>
<dbReference type="Pfam" id="PF20431">
    <property type="entry name" value="E_motif"/>
    <property type="match status" value="1"/>
</dbReference>
<evidence type="ECO:0000256" key="14">
    <source>
        <dbReference type="ARBA" id="ARBA00023242"/>
    </source>
</evidence>
<dbReference type="InterPro" id="IPR036279">
    <property type="entry name" value="5-3_exonuclease_C_sf"/>
</dbReference>
<sequence length="1012" mass="113533">MGIKGLTKLLADNAPKGMKEQKFESYFGRKIAIDASMSIYQFLIVVGRTGTEMLTNDAGEVTSHLQGMFTRTIRLLESGIKPVYVFDGKPPELKKQELAKRYSKRADATEDLAEAVEIGNKEDIEKFSKRTVKVTKQHNDDCKRLLKLMGVPVIEAPSEAEAQCAALCKSGKVYAVASEDMDSLTFGAPRFLRHLMDPSSRKIPVMEFEVSKILEELNLSMDQFIDLCILSGCDYCDSIRGIGGQTALKLIRQHGSIENILENINKERYQIPDDWPYQDARQLFKEPVVLTDDEQLEIKWTAPDEEGLITFLVNENGFSSDRVTKAIEKIKSAKNKSSQGRLESFFKPVANPTVPIKRKETVGNTAKETASKKAKASVFLQIRIRLQTAYMLPLVLLELQASMADSSKLFDAMFRLLLLAFDFPLLSDGDQTSKTKAILSLLQGCNSLQRLQKIHAHVITAGLQHHPAIFTKLLHFCAISVSGCLSYAQLLFRHVHSPQTQDWNSIIRGFSHSPSPLPAILYYNAMVSAASESRPDTFTYSFVLKACERVKAQSKCKEVHGSIIRCGYHRDVVVCTNLIRSYVGNGFIEDAQKVFDCMRERDLVSWNSMISCYSQAGFHHEALKTYHLMRNENVRLDGFTLVGLLSSCAHLGALNIGVKMHKIAREKGFLENIYVGNALIDMYSKCGNLDAALGVFNRMQKRDVFTWNSMIVGYGVHGRGDEAIYFFRQMLMAGIQPNSITFLGLLCGCSHQGLVEEGVNHFHKMSSEFHVKPGIKHYGCLVDLYGRAGKLEKALEVIKTSPSQEDPVLWRTLLGSCKIHKNVEIGEIAMRNLVQLGASNAGDCILLASIYVAVNNADGVARMRKLIKIQGIKTTPGWSWIEVDDQVHKFVVNDKSHPDTNEVYHKLREIINRVTLLGYREEESLATVPGLSCEEGCAVTSSYHSEKLAIAFGIARTPEGTCLRIVKNLRVCRDCHSFSKFVSKAFHREIVVRDRVRFHHFKEGSCSCRDYW</sequence>
<dbReference type="FunFam" id="1.25.40.10:FF:000396">
    <property type="entry name" value="Pentatricopeptide repeat-containing protein At2g36730"/>
    <property type="match status" value="1"/>
</dbReference>
<organism evidence="22 23">
    <name type="scientific">Rhamnella rubrinervis</name>
    <dbReference type="NCBI Taxonomy" id="2594499"/>
    <lineage>
        <taxon>Eukaryota</taxon>
        <taxon>Viridiplantae</taxon>
        <taxon>Streptophyta</taxon>
        <taxon>Embryophyta</taxon>
        <taxon>Tracheophyta</taxon>
        <taxon>Spermatophyta</taxon>
        <taxon>Magnoliopsida</taxon>
        <taxon>eudicotyledons</taxon>
        <taxon>Gunneridae</taxon>
        <taxon>Pentapetalae</taxon>
        <taxon>rosids</taxon>
        <taxon>fabids</taxon>
        <taxon>Rosales</taxon>
        <taxon>Rhamnaceae</taxon>
        <taxon>rhamnoid group</taxon>
        <taxon>Rhamneae</taxon>
        <taxon>Rhamnella</taxon>
    </lineage>
</organism>
<evidence type="ECO:0000256" key="13">
    <source>
        <dbReference type="ARBA" id="ARBA00023204"/>
    </source>
</evidence>
<dbReference type="OrthoDB" id="727945at2759"/>
<dbReference type="Pfam" id="PF00867">
    <property type="entry name" value="XPG_I"/>
    <property type="match status" value="1"/>
</dbReference>
<keyword evidence="13 17" id="KW-0234">DNA repair</keyword>
<dbReference type="GO" id="GO:0005730">
    <property type="term" value="C:nucleolus"/>
    <property type="evidence" value="ECO:0007669"/>
    <property type="project" value="UniProtKB-SubCell"/>
</dbReference>
<dbReference type="GO" id="GO:0003723">
    <property type="term" value="F:RNA binding"/>
    <property type="evidence" value="ECO:0007669"/>
    <property type="project" value="InterPro"/>
</dbReference>
<dbReference type="PANTHER" id="PTHR47926">
    <property type="entry name" value="PENTATRICOPEPTIDE REPEAT-CONTAINING PROTEIN"/>
    <property type="match status" value="1"/>
</dbReference>
<keyword evidence="2 17" id="KW-0597">Phosphoprotein</keyword>
<feature type="repeat" description="PPR" evidence="18">
    <location>
        <begin position="703"/>
        <end position="737"/>
    </location>
</feature>
<dbReference type="CDD" id="cd09867">
    <property type="entry name" value="PIN_FEN1"/>
    <property type="match status" value="1"/>
</dbReference>
<comment type="subcellular location">
    <subcellularLocation>
        <location evidence="17">Nucleus</location>
        <location evidence="17">Nucleolus</location>
    </subcellularLocation>
    <subcellularLocation>
        <location evidence="17">Nucleus</location>
        <location evidence="17">Nucleoplasm</location>
    </subcellularLocation>
    <subcellularLocation>
        <location evidence="17">Mitochondrion</location>
    </subcellularLocation>
    <text evidence="17">Resides mostly in the nucleoli and relocalizes to the nucleoplasm upon DNA damage.</text>
</comment>
<evidence type="ECO:0000256" key="1">
    <source>
        <dbReference type="ARBA" id="ARBA00006643"/>
    </source>
</evidence>
<evidence type="ECO:0000256" key="6">
    <source>
        <dbReference type="ARBA" id="ARBA00022737"/>
    </source>
</evidence>
<comment type="similarity">
    <text evidence="15 17">Belongs to the XPG/RAD2 endonuclease family. FEN1 subfamily.</text>
</comment>
<keyword evidence="23" id="KW-1185">Reference proteome</keyword>
<keyword evidence="3 17" id="KW-0235">DNA replication</keyword>
<evidence type="ECO:0000256" key="18">
    <source>
        <dbReference type="PROSITE-ProRule" id="PRU00708"/>
    </source>
</evidence>
<dbReference type="PROSITE" id="PS00841">
    <property type="entry name" value="XPG_1"/>
    <property type="match status" value="1"/>
</dbReference>
<dbReference type="PROSITE" id="PS51375">
    <property type="entry name" value="PPR"/>
    <property type="match status" value="4"/>
</dbReference>
<dbReference type="SMART" id="SM00279">
    <property type="entry name" value="HhH2"/>
    <property type="match status" value="1"/>
</dbReference>
<dbReference type="SUPFAM" id="SSF88723">
    <property type="entry name" value="PIN domain-like"/>
    <property type="match status" value="1"/>
</dbReference>
<dbReference type="AlphaFoldDB" id="A0A8K0HNI3"/>
<evidence type="ECO:0000256" key="3">
    <source>
        <dbReference type="ARBA" id="ARBA00022705"/>
    </source>
</evidence>
<dbReference type="CDD" id="cd09907">
    <property type="entry name" value="H3TH_FEN1-Euk"/>
    <property type="match status" value="1"/>
</dbReference>